<proteinExistence type="predicted"/>
<evidence type="ECO:0000313" key="1">
    <source>
        <dbReference type="EMBL" id="QQV92143.1"/>
    </source>
</evidence>
<evidence type="ECO:0008006" key="3">
    <source>
        <dbReference type="Google" id="ProtNLM"/>
    </source>
</evidence>
<sequence>MKIAVVGHVSRLSAIERLVSALPCEVFMDSVGKGALHNHLRALRWAAEQNERVVIMEDDAIPVTSFIEKAEKWFSLFPDQFLSFYLGTSRPPQYQKLIDHSIEDSKKLNRQFIWLNQLIHGVCYSPVPGTIQDIVDKIDMNKPADFAIGSAWGKSVYYPIRSLVEHRDGRSVEKHTDGRKKSGVRVARFLDGNLQY</sequence>
<accession>A0A7U0J5D5</accession>
<gene>
    <name evidence="1" type="ORF">vBKpMFBKp24_177</name>
</gene>
<protein>
    <recommendedName>
        <fullName evidence="3">Glycosyltransferase</fullName>
    </recommendedName>
</protein>
<dbReference type="Proteomes" id="UP000596381">
    <property type="component" value="Segment"/>
</dbReference>
<name>A0A7U0J5D5_9CAUD</name>
<dbReference type="EMBL" id="MW394391">
    <property type="protein sequence ID" value="QQV92143.1"/>
    <property type="molecule type" value="Genomic_DNA"/>
</dbReference>
<organism evidence="1 2">
    <name type="scientific">Klebsiella phage vB_KpM_FBKp24</name>
    <dbReference type="NCBI Taxonomy" id="2801834"/>
    <lineage>
        <taxon>Viruses</taxon>
        <taxon>Duplodnaviria</taxon>
        <taxon>Heunggongvirae</taxon>
        <taxon>Uroviricota</taxon>
        <taxon>Caudoviricetes</taxon>
        <taxon>Chimalliviridae</taxon>
        <taxon>Maaswegvirus</taxon>
        <taxon>Maaswegvirus Kp24</taxon>
    </lineage>
</organism>
<reference evidence="1 2" key="1">
    <citation type="submission" date="2020-12" db="EMBL/GenBank/DDBJ databases">
        <title>Genomic characterization of four novel bacteriophages infecting Klebsiella pneumoniae.</title>
        <authorList>
            <person name="Estrada Bonilla B."/>
            <person name="Costa A.R."/>
            <person name="van Rossum T."/>
            <person name="Hagedoorn S."/>
            <person name="Wallinga H."/>
            <person name="Xiao M."/>
            <person name="Song W."/>
            <person name="Haas P.-J."/>
            <person name="Nobrega F.L."/>
            <person name="Brouns S.J.J."/>
        </authorList>
    </citation>
    <scope>NUCLEOTIDE SEQUENCE [LARGE SCALE GENOMIC DNA]</scope>
</reference>
<keyword evidence="2" id="KW-1185">Reference proteome</keyword>
<evidence type="ECO:0000313" key="2">
    <source>
        <dbReference type="Proteomes" id="UP000596381"/>
    </source>
</evidence>